<evidence type="ECO:0000313" key="1">
    <source>
        <dbReference type="EMBL" id="VDO94291.1"/>
    </source>
</evidence>
<gene>
    <name evidence="1" type="ORF">SBAD_LOCUS1423</name>
</gene>
<evidence type="ECO:0000313" key="3">
    <source>
        <dbReference type="WBParaSite" id="SBAD_0000148201-mRNA-1"/>
    </source>
</evidence>
<dbReference type="PANTHER" id="PTHR14270">
    <property type="entry name" value="NONSENSE-MEDIATED MRNA DECAY FACTOR SMG9"/>
    <property type="match status" value="1"/>
</dbReference>
<dbReference type="PANTHER" id="PTHR14270:SF0">
    <property type="entry name" value="NONSENSE-MEDIATED MRNA DECAY FACTOR SMG9"/>
    <property type="match status" value="1"/>
</dbReference>
<dbReference type="Proteomes" id="UP000270296">
    <property type="component" value="Unassembled WGS sequence"/>
</dbReference>
<proteinExistence type="predicted"/>
<protein>
    <submittedName>
        <fullName evidence="3">Tubulin domain-containing protein</fullName>
    </submittedName>
</protein>
<dbReference type="OrthoDB" id="79514at2759"/>
<reference evidence="1 2" key="2">
    <citation type="submission" date="2018-11" db="EMBL/GenBank/DDBJ databases">
        <authorList>
            <consortium name="Pathogen Informatics"/>
        </authorList>
    </citation>
    <scope>NUCLEOTIDE SEQUENCE [LARGE SCALE GENOMIC DNA]</scope>
</reference>
<dbReference type="WBParaSite" id="SBAD_0000148201-mRNA-1">
    <property type="protein sequence ID" value="SBAD_0000148201-mRNA-1"/>
    <property type="gene ID" value="SBAD_0000148201"/>
</dbReference>
<evidence type="ECO:0000313" key="2">
    <source>
        <dbReference type="Proteomes" id="UP000270296"/>
    </source>
</evidence>
<dbReference type="EMBL" id="UZAM01006821">
    <property type="protein sequence ID" value="VDO94291.1"/>
    <property type="molecule type" value="Genomic_DNA"/>
</dbReference>
<name>A0A183ICS9_9BILA</name>
<accession>A0A183ICS9</accession>
<sequence>MSMIGGNDPFDMYRHYIFRPASKECTETSCHQTAGIQFYVTDNRVILLDTQPVLSSSALDYLLQNDRRYSYDWSTFENHVEIESLQIAAFLFQVCHVVIVLFDWFLDVSLINFLYTAEMLKPSMHLSEGPVNVDYYPHLSECFAF</sequence>
<dbReference type="InterPro" id="IPR039177">
    <property type="entry name" value="SMG9"/>
</dbReference>
<dbReference type="GO" id="GO:0000184">
    <property type="term" value="P:nuclear-transcribed mRNA catabolic process, nonsense-mediated decay"/>
    <property type="evidence" value="ECO:0007669"/>
    <property type="project" value="InterPro"/>
</dbReference>
<dbReference type="AlphaFoldDB" id="A0A183ICS9"/>
<reference evidence="3" key="1">
    <citation type="submission" date="2016-06" db="UniProtKB">
        <authorList>
            <consortium name="WormBaseParasite"/>
        </authorList>
    </citation>
    <scope>IDENTIFICATION</scope>
</reference>
<keyword evidence="2" id="KW-1185">Reference proteome</keyword>
<organism evidence="3">
    <name type="scientific">Soboliphyme baturini</name>
    <dbReference type="NCBI Taxonomy" id="241478"/>
    <lineage>
        <taxon>Eukaryota</taxon>
        <taxon>Metazoa</taxon>
        <taxon>Ecdysozoa</taxon>
        <taxon>Nematoda</taxon>
        <taxon>Enoplea</taxon>
        <taxon>Dorylaimia</taxon>
        <taxon>Dioctophymatida</taxon>
        <taxon>Dioctophymatoidea</taxon>
        <taxon>Soboliphymatidae</taxon>
        <taxon>Soboliphyme</taxon>
    </lineage>
</organism>